<organism evidence="1">
    <name type="scientific">mine drainage metagenome</name>
    <dbReference type="NCBI Taxonomy" id="410659"/>
    <lineage>
        <taxon>unclassified sequences</taxon>
        <taxon>metagenomes</taxon>
        <taxon>ecological metagenomes</taxon>
    </lineage>
</organism>
<protein>
    <submittedName>
        <fullName evidence="1">Uncharacterized protein</fullName>
    </submittedName>
</protein>
<dbReference type="AlphaFoldDB" id="E6QLE5"/>
<evidence type="ECO:0000313" key="1">
    <source>
        <dbReference type="EMBL" id="CBI08065.1"/>
    </source>
</evidence>
<proteinExistence type="predicted"/>
<dbReference type="EMBL" id="CABQ01000180">
    <property type="protein sequence ID" value="CBI08065.1"/>
    <property type="molecule type" value="Genomic_DNA"/>
</dbReference>
<name>E6QLE5_9ZZZZ</name>
<accession>E6QLE5</accession>
<comment type="caution">
    <text evidence="1">The sequence shown here is derived from an EMBL/GenBank/DDBJ whole genome shotgun (WGS) entry which is preliminary data.</text>
</comment>
<sequence>MSRNKWSVGTEKHISRQKRFLLDDKLPRHSLSLVRASQCQVATLERKTKLTESGTAPVPKVADFEEFFMIRTLSFV</sequence>
<reference evidence="1" key="1">
    <citation type="submission" date="2009-10" db="EMBL/GenBank/DDBJ databases">
        <title>Diversity of trophic interactions inside an arsenic-rich microbial ecosystem.</title>
        <authorList>
            <person name="Bertin P.N."/>
            <person name="Heinrich-Salmeron A."/>
            <person name="Pelletier E."/>
            <person name="Goulhen-Chollet F."/>
            <person name="Arsene-Ploetze F."/>
            <person name="Gallien S."/>
            <person name="Calteau A."/>
            <person name="Vallenet D."/>
            <person name="Casiot C."/>
            <person name="Chane-Woon-Ming B."/>
            <person name="Giloteaux L."/>
            <person name="Barakat M."/>
            <person name="Bonnefoy V."/>
            <person name="Bruneel O."/>
            <person name="Chandler M."/>
            <person name="Cleiss J."/>
            <person name="Duran R."/>
            <person name="Elbaz-Poulichet F."/>
            <person name="Fonknechten N."/>
            <person name="Lauga B."/>
            <person name="Mornico D."/>
            <person name="Ortet P."/>
            <person name="Schaeffer C."/>
            <person name="Siguier P."/>
            <person name="Alexander Thil Smith A."/>
            <person name="Van Dorsselaer A."/>
            <person name="Weissenbach J."/>
            <person name="Medigue C."/>
            <person name="Le Paslier D."/>
        </authorList>
    </citation>
    <scope>NUCLEOTIDE SEQUENCE</scope>
</reference>
<gene>
    <name evidence="1" type="ORF">CARN6_1494</name>
</gene>